<name>A0A9D4JTP5_DREPO</name>
<dbReference type="Proteomes" id="UP000828390">
    <property type="component" value="Unassembled WGS sequence"/>
</dbReference>
<protein>
    <submittedName>
        <fullName evidence="1">Uncharacterized protein</fullName>
    </submittedName>
</protein>
<dbReference type="AlphaFoldDB" id="A0A9D4JTP5"/>
<evidence type="ECO:0000313" key="2">
    <source>
        <dbReference type="Proteomes" id="UP000828390"/>
    </source>
</evidence>
<dbReference type="EMBL" id="JAIWYP010000005">
    <property type="protein sequence ID" value="KAH3823776.1"/>
    <property type="molecule type" value="Genomic_DNA"/>
</dbReference>
<reference evidence="1" key="1">
    <citation type="journal article" date="2019" name="bioRxiv">
        <title>The Genome of the Zebra Mussel, Dreissena polymorpha: A Resource for Invasive Species Research.</title>
        <authorList>
            <person name="McCartney M.A."/>
            <person name="Auch B."/>
            <person name="Kono T."/>
            <person name="Mallez S."/>
            <person name="Zhang Y."/>
            <person name="Obille A."/>
            <person name="Becker A."/>
            <person name="Abrahante J.E."/>
            <person name="Garbe J."/>
            <person name="Badalamenti J.P."/>
            <person name="Herman A."/>
            <person name="Mangelson H."/>
            <person name="Liachko I."/>
            <person name="Sullivan S."/>
            <person name="Sone E.D."/>
            <person name="Koren S."/>
            <person name="Silverstein K.A.T."/>
            <person name="Beckman K.B."/>
            <person name="Gohl D.M."/>
        </authorList>
    </citation>
    <scope>NUCLEOTIDE SEQUENCE</scope>
    <source>
        <strain evidence="1">Duluth1</strain>
        <tissue evidence="1">Whole animal</tissue>
    </source>
</reference>
<proteinExistence type="predicted"/>
<accession>A0A9D4JTP5</accession>
<evidence type="ECO:0000313" key="1">
    <source>
        <dbReference type="EMBL" id="KAH3823776.1"/>
    </source>
</evidence>
<comment type="caution">
    <text evidence="1">The sequence shown here is derived from an EMBL/GenBank/DDBJ whole genome shotgun (WGS) entry which is preliminary data.</text>
</comment>
<keyword evidence="2" id="KW-1185">Reference proteome</keyword>
<reference evidence="1" key="2">
    <citation type="submission" date="2020-11" db="EMBL/GenBank/DDBJ databases">
        <authorList>
            <person name="McCartney M.A."/>
            <person name="Auch B."/>
            <person name="Kono T."/>
            <person name="Mallez S."/>
            <person name="Becker A."/>
            <person name="Gohl D.M."/>
            <person name="Silverstein K.A.T."/>
            <person name="Koren S."/>
            <person name="Bechman K.B."/>
            <person name="Herman A."/>
            <person name="Abrahante J.E."/>
            <person name="Garbe J."/>
        </authorList>
    </citation>
    <scope>NUCLEOTIDE SEQUENCE</scope>
    <source>
        <strain evidence="1">Duluth1</strain>
        <tissue evidence="1">Whole animal</tissue>
    </source>
</reference>
<gene>
    <name evidence="1" type="ORF">DPMN_125598</name>
</gene>
<sequence>MFIWTIPGPSFKSVSVRSPVQILQVPILSWHRCRLSWKLLQVPSWFGRPFETVADCLPVSYRCLNDLGTFADFLGVSWHGFIVPTKRRATSSRGVRGGLRSLDSMLNNARSTDDRRSPLNPVIVARR</sequence>
<organism evidence="1 2">
    <name type="scientific">Dreissena polymorpha</name>
    <name type="common">Zebra mussel</name>
    <name type="synonym">Mytilus polymorpha</name>
    <dbReference type="NCBI Taxonomy" id="45954"/>
    <lineage>
        <taxon>Eukaryota</taxon>
        <taxon>Metazoa</taxon>
        <taxon>Spiralia</taxon>
        <taxon>Lophotrochozoa</taxon>
        <taxon>Mollusca</taxon>
        <taxon>Bivalvia</taxon>
        <taxon>Autobranchia</taxon>
        <taxon>Heteroconchia</taxon>
        <taxon>Euheterodonta</taxon>
        <taxon>Imparidentia</taxon>
        <taxon>Neoheterodontei</taxon>
        <taxon>Myida</taxon>
        <taxon>Dreissenoidea</taxon>
        <taxon>Dreissenidae</taxon>
        <taxon>Dreissena</taxon>
    </lineage>
</organism>